<gene>
    <name evidence="3" type="ORF">SAMN04488103_101556</name>
</gene>
<accession>A0A1H7ZK91</accession>
<evidence type="ECO:0000313" key="4">
    <source>
        <dbReference type="Proteomes" id="UP000198761"/>
    </source>
</evidence>
<organism evidence="3 4">
    <name type="scientific">Gemmobacter aquatilis</name>
    <dbReference type="NCBI Taxonomy" id="933059"/>
    <lineage>
        <taxon>Bacteria</taxon>
        <taxon>Pseudomonadati</taxon>
        <taxon>Pseudomonadota</taxon>
        <taxon>Alphaproteobacteria</taxon>
        <taxon>Rhodobacterales</taxon>
        <taxon>Paracoccaceae</taxon>
        <taxon>Gemmobacter</taxon>
    </lineage>
</organism>
<evidence type="ECO:0000256" key="1">
    <source>
        <dbReference type="SAM" id="MobiDB-lite"/>
    </source>
</evidence>
<reference evidence="3 4" key="1">
    <citation type="submission" date="2016-10" db="EMBL/GenBank/DDBJ databases">
        <authorList>
            <person name="de Groot N.N."/>
        </authorList>
    </citation>
    <scope>NUCLEOTIDE SEQUENCE [LARGE SCALE GENOMIC DNA]</scope>
    <source>
        <strain evidence="3 4">DSM 3857</strain>
    </source>
</reference>
<keyword evidence="4" id="KW-1185">Reference proteome</keyword>
<protein>
    <submittedName>
        <fullName evidence="3">Uncharacterized protein</fullName>
    </submittedName>
</protein>
<feature type="compositionally biased region" description="Pro residues" evidence="1">
    <location>
        <begin position="103"/>
        <end position="113"/>
    </location>
</feature>
<keyword evidence="2" id="KW-1133">Transmembrane helix</keyword>
<proteinExistence type="predicted"/>
<dbReference type="EMBL" id="FOCE01000001">
    <property type="protein sequence ID" value="SEM58735.1"/>
    <property type="molecule type" value="Genomic_DNA"/>
</dbReference>
<dbReference type="STRING" id="933059.SAMN04488103_101556"/>
<dbReference type="AlphaFoldDB" id="A0A1H7ZK91"/>
<name>A0A1H7ZK91_9RHOB</name>
<feature type="transmembrane region" description="Helical" evidence="2">
    <location>
        <begin position="28"/>
        <end position="47"/>
    </location>
</feature>
<keyword evidence="2" id="KW-0472">Membrane</keyword>
<feature type="region of interest" description="Disordered" evidence="1">
    <location>
        <begin position="50"/>
        <end position="113"/>
    </location>
</feature>
<sequence length="113" mass="11377">MAEQHTTYTPPGGSTTVIETRRSSGMGIVLFILGGVVAVLAILWFTLGAPDSASRPAEGETNITIENAPPPAADATPEGTPAPAPMTPTEQPAPAPEAVAPEAPAPTPAPVEN</sequence>
<dbReference type="RefSeq" id="WP_091296409.1">
    <property type="nucleotide sequence ID" value="NZ_FOCE01000001.1"/>
</dbReference>
<dbReference type="Proteomes" id="UP000198761">
    <property type="component" value="Unassembled WGS sequence"/>
</dbReference>
<evidence type="ECO:0000313" key="3">
    <source>
        <dbReference type="EMBL" id="SEM58735.1"/>
    </source>
</evidence>
<feature type="compositionally biased region" description="Pro residues" evidence="1">
    <location>
        <begin position="80"/>
        <end position="95"/>
    </location>
</feature>
<keyword evidence="2" id="KW-0812">Transmembrane</keyword>
<evidence type="ECO:0000256" key="2">
    <source>
        <dbReference type="SAM" id="Phobius"/>
    </source>
</evidence>